<dbReference type="Proteomes" id="UP000076858">
    <property type="component" value="Unassembled WGS sequence"/>
</dbReference>
<protein>
    <submittedName>
        <fullName evidence="1">Uncharacterized protein</fullName>
    </submittedName>
</protein>
<evidence type="ECO:0000313" key="2">
    <source>
        <dbReference type="Proteomes" id="UP000076858"/>
    </source>
</evidence>
<name>A0A162CI86_9CRUS</name>
<comment type="caution">
    <text evidence="1">The sequence shown here is derived from an EMBL/GenBank/DDBJ whole genome shotgun (WGS) entry which is preliminary data.</text>
</comment>
<proteinExistence type="predicted"/>
<dbReference type="AlphaFoldDB" id="A0A162CI86"/>
<gene>
    <name evidence="1" type="ORF">APZ42_018124</name>
</gene>
<dbReference type="EMBL" id="LRGB01000745">
    <property type="protein sequence ID" value="KZS16172.1"/>
    <property type="molecule type" value="Genomic_DNA"/>
</dbReference>
<evidence type="ECO:0000313" key="1">
    <source>
        <dbReference type="EMBL" id="KZS16172.1"/>
    </source>
</evidence>
<organism evidence="1 2">
    <name type="scientific">Daphnia magna</name>
    <dbReference type="NCBI Taxonomy" id="35525"/>
    <lineage>
        <taxon>Eukaryota</taxon>
        <taxon>Metazoa</taxon>
        <taxon>Ecdysozoa</taxon>
        <taxon>Arthropoda</taxon>
        <taxon>Crustacea</taxon>
        <taxon>Branchiopoda</taxon>
        <taxon>Diplostraca</taxon>
        <taxon>Cladocera</taxon>
        <taxon>Anomopoda</taxon>
        <taxon>Daphniidae</taxon>
        <taxon>Daphnia</taxon>
    </lineage>
</organism>
<keyword evidence="2" id="KW-1185">Reference proteome</keyword>
<sequence length="66" mass="7911">MLRYQKTWGTPRKMNKSTDNLLRRRLGARTNLLVKIFLQFSSRAPEGDTNPVFFFFFFCFHHLCLP</sequence>
<accession>A0A162CI86</accession>
<reference evidence="1 2" key="1">
    <citation type="submission" date="2016-03" db="EMBL/GenBank/DDBJ databases">
        <title>EvidentialGene: Evidence-directed Construction of Genes on Genomes.</title>
        <authorList>
            <person name="Gilbert D.G."/>
            <person name="Choi J.-H."/>
            <person name="Mockaitis K."/>
            <person name="Colbourne J."/>
            <person name="Pfrender M."/>
        </authorList>
    </citation>
    <scope>NUCLEOTIDE SEQUENCE [LARGE SCALE GENOMIC DNA]</scope>
    <source>
        <strain evidence="1 2">Xinb3</strain>
        <tissue evidence="1">Complete organism</tissue>
    </source>
</reference>